<protein>
    <submittedName>
        <fullName evidence="1">Uncharacterized protein</fullName>
    </submittedName>
</protein>
<evidence type="ECO:0000313" key="2">
    <source>
        <dbReference type="Proteomes" id="UP000677537"/>
    </source>
</evidence>
<organism evidence="1 2">
    <name type="scientific">Roseomonas indoligenes</name>
    <dbReference type="NCBI Taxonomy" id="2820811"/>
    <lineage>
        <taxon>Bacteria</taxon>
        <taxon>Pseudomonadati</taxon>
        <taxon>Pseudomonadota</taxon>
        <taxon>Alphaproteobacteria</taxon>
        <taxon>Acetobacterales</taxon>
        <taxon>Roseomonadaceae</taxon>
        <taxon>Roseomonas</taxon>
    </lineage>
</organism>
<evidence type="ECO:0000313" key="1">
    <source>
        <dbReference type="EMBL" id="MBP0495550.1"/>
    </source>
</evidence>
<keyword evidence="2" id="KW-1185">Reference proteome</keyword>
<dbReference type="RefSeq" id="WP_209376346.1">
    <property type="nucleotide sequence ID" value="NZ_JAGIZA010000018.1"/>
</dbReference>
<comment type="caution">
    <text evidence="1">The sequence shown here is derived from an EMBL/GenBank/DDBJ whole genome shotgun (WGS) entry which is preliminary data.</text>
</comment>
<gene>
    <name evidence="1" type="ORF">J5Y10_22380</name>
</gene>
<dbReference type="AlphaFoldDB" id="A0A940S840"/>
<sequence>MAELSVDARQLGKLLDGRHKQVILSRSLELGDQLLLPLDAQLARARAEELSRIGLALVSSQTSGTSCVALLG</sequence>
<reference evidence="1" key="1">
    <citation type="submission" date="2021-03" db="EMBL/GenBank/DDBJ databases">
        <authorList>
            <person name="So Y."/>
        </authorList>
    </citation>
    <scope>NUCLEOTIDE SEQUENCE</scope>
    <source>
        <strain evidence="1">SG15</strain>
    </source>
</reference>
<name>A0A940S840_9PROT</name>
<dbReference type="EMBL" id="JAGIZA010000018">
    <property type="protein sequence ID" value="MBP0495550.1"/>
    <property type="molecule type" value="Genomic_DNA"/>
</dbReference>
<dbReference type="Proteomes" id="UP000677537">
    <property type="component" value="Unassembled WGS sequence"/>
</dbReference>
<accession>A0A940S840</accession>
<proteinExistence type="predicted"/>